<feature type="transmembrane region" description="Helical" evidence="15">
    <location>
        <begin position="639"/>
        <end position="658"/>
    </location>
</feature>
<dbReference type="InterPro" id="IPR003056">
    <property type="entry name" value="GPCR_2_ADGRE2_ADGRE5"/>
</dbReference>
<feature type="domain" description="GAIN-B" evidence="18">
    <location>
        <begin position="353"/>
        <end position="527"/>
    </location>
</feature>
<dbReference type="SUPFAM" id="SSF57196">
    <property type="entry name" value="EGF/Laminin"/>
    <property type="match status" value="4"/>
</dbReference>
<feature type="domain" description="G-protein coupled receptors family 2 profile 2" evidence="19">
    <location>
        <begin position="535"/>
        <end position="775"/>
    </location>
</feature>
<gene>
    <name evidence="21" type="primary">adgre5.L</name>
</gene>
<evidence type="ECO:0000259" key="19">
    <source>
        <dbReference type="PROSITE" id="PS50261"/>
    </source>
</evidence>
<dbReference type="PRINTS" id="PR00249">
    <property type="entry name" value="GPCRSECRETIN"/>
</dbReference>
<organism evidence="20 21">
    <name type="scientific">Xenopus laevis</name>
    <name type="common">African clawed frog</name>
    <dbReference type="NCBI Taxonomy" id="8355"/>
    <lineage>
        <taxon>Eukaryota</taxon>
        <taxon>Metazoa</taxon>
        <taxon>Chordata</taxon>
        <taxon>Craniata</taxon>
        <taxon>Vertebrata</taxon>
        <taxon>Euteleostomi</taxon>
        <taxon>Amphibia</taxon>
        <taxon>Batrachia</taxon>
        <taxon>Anura</taxon>
        <taxon>Pipoidea</taxon>
        <taxon>Pipidae</taxon>
        <taxon>Xenopodinae</taxon>
        <taxon>Xenopus</taxon>
        <taxon>Xenopus</taxon>
    </lineage>
</organism>
<keyword evidence="6" id="KW-0677">Repeat</keyword>
<dbReference type="PROSITE" id="PS00010">
    <property type="entry name" value="ASX_HYDROXYL"/>
    <property type="match status" value="4"/>
</dbReference>
<evidence type="ECO:0000256" key="5">
    <source>
        <dbReference type="ARBA" id="ARBA00022729"/>
    </source>
</evidence>
<feature type="transmembrane region" description="Helical" evidence="15">
    <location>
        <begin position="751"/>
        <end position="774"/>
    </location>
</feature>
<dbReference type="AlphaFoldDB" id="A0A8J1MMX5"/>
<dbReference type="GO" id="GO:0007186">
    <property type="term" value="P:G protein-coupled receptor signaling pathway"/>
    <property type="evidence" value="ECO:0000318"/>
    <property type="project" value="GO_Central"/>
</dbReference>
<dbReference type="PANTHER" id="PTHR12011:SF348">
    <property type="entry name" value="ADHESION G PROTEIN-COUPLED RECEPTOR E5"/>
    <property type="match status" value="1"/>
</dbReference>
<keyword evidence="20" id="KW-1185">Reference proteome</keyword>
<dbReference type="SMART" id="SM00179">
    <property type="entry name" value="EGF_CA"/>
    <property type="match status" value="4"/>
</dbReference>
<evidence type="ECO:0000259" key="17">
    <source>
        <dbReference type="PROSITE" id="PS50026"/>
    </source>
</evidence>
<evidence type="ECO:0000259" key="18">
    <source>
        <dbReference type="PROSITE" id="PS50221"/>
    </source>
</evidence>
<dbReference type="Pfam" id="PF07645">
    <property type="entry name" value="EGF_CA"/>
    <property type="match status" value="4"/>
</dbReference>
<dbReference type="GO" id="GO:0007189">
    <property type="term" value="P:adenylate cyclase-activating G protein-coupled receptor signaling pathway"/>
    <property type="evidence" value="ECO:0007669"/>
    <property type="project" value="TreeGrafter"/>
</dbReference>
<dbReference type="InterPro" id="IPR018097">
    <property type="entry name" value="EGF_Ca-bd_CS"/>
</dbReference>
<dbReference type="CDD" id="cd00054">
    <property type="entry name" value="EGF_CA"/>
    <property type="match status" value="4"/>
</dbReference>
<evidence type="ECO:0000256" key="15">
    <source>
        <dbReference type="SAM" id="Phobius"/>
    </source>
</evidence>
<dbReference type="SUPFAM" id="SSF81321">
    <property type="entry name" value="Family A G protein-coupled receptor-like"/>
    <property type="match status" value="1"/>
</dbReference>
<dbReference type="GO" id="GO:0005509">
    <property type="term" value="F:calcium ion binding"/>
    <property type="evidence" value="ECO:0007669"/>
    <property type="project" value="InterPro"/>
</dbReference>
<evidence type="ECO:0000256" key="10">
    <source>
        <dbReference type="ARBA" id="ARBA00023136"/>
    </source>
</evidence>
<comment type="subcellular location">
    <subcellularLocation>
        <location evidence="1">Cell membrane</location>
        <topology evidence="1">Multi-pass membrane protein</topology>
    </subcellularLocation>
</comment>
<feature type="domain" description="EGF-like" evidence="17">
    <location>
        <begin position="122"/>
        <end position="160"/>
    </location>
</feature>
<evidence type="ECO:0000256" key="2">
    <source>
        <dbReference type="ARBA" id="ARBA00022475"/>
    </source>
</evidence>
<dbReference type="InterPro" id="IPR000152">
    <property type="entry name" value="EGF-type_Asp/Asn_hydroxyl_site"/>
</dbReference>
<dbReference type="GO" id="GO:0004930">
    <property type="term" value="F:G protein-coupled receptor activity"/>
    <property type="evidence" value="ECO:0000318"/>
    <property type="project" value="GO_Central"/>
</dbReference>
<evidence type="ECO:0000256" key="9">
    <source>
        <dbReference type="ARBA" id="ARBA00022989"/>
    </source>
</evidence>
<dbReference type="PANTHER" id="PTHR12011">
    <property type="entry name" value="ADHESION G-PROTEIN COUPLED RECEPTOR"/>
    <property type="match status" value="1"/>
</dbReference>
<evidence type="ECO:0000256" key="7">
    <source>
        <dbReference type="ARBA" id="ARBA00022837"/>
    </source>
</evidence>
<dbReference type="InterPro" id="IPR017981">
    <property type="entry name" value="GPCR_2-like_7TM"/>
</dbReference>
<keyword evidence="21" id="KW-0675">Receptor</keyword>
<evidence type="ECO:0000256" key="12">
    <source>
        <dbReference type="ARBA" id="ARBA00023180"/>
    </source>
</evidence>
<feature type="transmembrane region" description="Helical" evidence="15">
    <location>
        <begin position="722"/>
        <end position="745"/>
    </location>
</feature>
<accession>A0A8J1MMX5</accession>
<dbReference type="InterPro" id="IPR000203">
    <property type="entry name" value="GPS"/>
</dbReference>
<dbReference type="PROSITE" id="PS50221">
    <property type="entry name" value="GAIN_B"/>
    <property type="match status" value="1"/>
</dbReference>
<dbReference type="SMART" id="SM00181">
    <property type="entry name" value="EGF"/>
    <property type="match status" value="4"/>
</dbReference>
<dbReference type="InterPro" id="IPR001881">
    <property type="entry name" value="EGF-like_Ca-bd_dom"/>
</dbReference>
<keyword evidence="9 15" id="KW-1133">Transmembrane helix</keyword>
<keyword evidence="8" id="KW-0130">Cell adhesion</keyword>
<proteinExistence type="predicted"/>
<dbReference type="InterPro" id="IPR000742">
    <property type="entry name" value="EGF"/>
</dbReference>
<dbReference type="Gene3D" id="2.60.220.50">
    <property type="match status" value="1"/>
</dbReference>
<feature type="chain" id="PRO_5035196825" evidence="16">
    <location>
        <begin position="21"/>
        <end position="819"/>
    </location>
</feature>
<reference evidence="21" key="1">
    <citation type="submission" date="2025-08" db="UniProtKB">
        <authorList>
            <consortium name="RefSeq"/>
        </authorList>
    </citation>
    <scope>IDENTIFICATION</scope>
    <source>
        <strain evidence="21">J_2021</strain>
        <tissue evidence="21">Erythrocytes</tissue>
    </source>
</reference>
<dbReference type="FunFam" id="1.20.1070.10:FF:000136">
    <property type="entry name" value="Adhesion G protein-coupled receptor E5"/>
    <property type="match status" value="1"/>
</dbReference>
<dbReference type="InterPro" id="IPR046338">
    <property type="entry name" value="GAIN_dom_sf"/>
</dbReference>
<dbReference type="GO" id="GO:0007155">
    <property type="term" value="P:cell adhesion"/>
    <property type="evidence" value="ECO:0007669"/>
    <property type="project" value="UniProtKB-KW"/>
</dbReference>
<dbReference type="GO" id="GO:0007166">
    <property type="term" value="P:cell surface receptor signaling pathway"/>
    <property type="evidence" value="ECO:0007669"/>
    <property type="project" value="InterPro"/>
</dbReference>
<dbReference type="Gene3D" id="1.20.1070.10">
    <property type="entry name" value="Rhodopsin 7-helix transmembrane proteins"/>
    <property type="match status" value="1"/>
</dbReference>
<dbReference type="Proteomes" id="UP000186698">
    <property type="component" value="Chromosome 3L"/>
</dbReference>
<dbReference type="FunFam" id="2.10.25.10:FF:000038">
    <property type="entry name" value="Fibrillin 2"/>
    <property type="match status" value="4"/>
</dbReference>
<protein>
    <submittedName>
        <fullName evidence="21">Adhesion G protein-coupled receptor E5 isoform X1</fullName>
    </submittedName>
</protein>
<feature type="transmembrane region" description="Helical" evidence="15">
    <location>
        <begin position="603"/>
        <end position="627"/>
    </location>
</feature>
<dbReference type="InterPro" id="IPR049883">
    <property type="entry name" value="NOTCH1_EGF-like"/>
</dbReference>
<evidence type="ECO:0000256" key="14">
    <source>
        <dbReference type="SAM" id="MobiDB-lite"/>
    </source>
</evidence>
<dbReference type="OrthoDB" id="1100386at2759"/>
<dbReference type="SMART" id="SM00303">
    <property type="entry name" value="GPS"/>
    <property type="match status" value="1"/>
</dbReference>
<evidence type="ECO:0000256" key="1">
    <source>
        <dbReference type="ARBA" id="ARBA00004651"/>
    </source>
</evidence>
<feature type="domain" description="EGF-like" evidence="17">
    <location>
        <begin position="70"/>
        <end position="113"/>
    </location>
</feature>
<dbReference type="CDD" id="cd15438">
    <property type="entry name" value="7tmB2_CD97"/>
    <property type="match status" value="1"/>
</dbReference>
<dbReference type="GO" id="GO:0005886">
    <property type="term" value="C:plasma membrane"/>
    <property type="evidence" value="ECO:0000318"/>
    <property type="project" value="GO_Central"/>
</dbReference>
<evidence type="ECO:0000256" key="8">
    <source>
        <dbReference type="ARBA" id="ARBA00022889"/>
    </source>
</evidence>
<name>A0A8J1MMX5_XENLA</name>
<dbReference type="KEGG" id="xla:108711680"/>
<evidence type="ECO:0000313" key="20">
    <source>
        <dbReference type="Proteomes" id="UP000186698"/>
    </source>
</evidence>
<keyword evidence="2" id="KW-1003">Cell membrane</keyword>
<feature type="transmembrane region" description="Helical" evidence="15">
    <location>
        <begin position="678"/>
        <end position="701"/>
    </location>
</feature>
<feature type="transmembrane region" description="Helical" evidence="15">
    <location>
        <begin position="572"/>
        <end position="591"/>
    </location>
</feature>
<dbReference type="InterPro" id="IPR000832">
    <property type="entry name" value="GPCR_2_secretin-like"/>
</dbReference>
<feature type="transmembrane region" description="Helical" evidence="15">
    <location>
        <begin position="541"/>
        <end position="560"/>
    </location>
</feature>
<dbReference type="PROSITE" id="PS01187">
    <property type="entry name" value="EGF_CA"/>
    <property type="match status" value="1"/>
</dbReference>
<keyword evidence="7" id="KW-0106">Calcium</keyword>
<dbReference type="CTD" id="108711680"/>
<feature type="signal peptide" evidence="16">
    <location>
        <begin position="1"/>
        <end position="20"/>
    </location>
</feature>
<comment type="caution">
    <text evidence="13">Lacks conserved residue(s) required for the propagation of feature annotation.</text>
</comment>
<keyword evidence="5 16" id="KW-0732">Signal</keyword>
<dbReference type="PROSITE" id="PS50261">
    <property type="entry name" value="G_PROTEIN_RECEP_F2_4"/>
    <property type="match status" value="1"/>
</dbReference>
<evidence type="ECO:0000256" key="6">
    <source>
        <dbReference type="ARBA" id="ARBA00022737"/>
    </source>
</evidence>
<dbReference type="PRINTS" id="PR01278">
    <property type="entry name" value="CD97PROTEIN"/>
</dbReference>
<keyword evidence="4 15" id="KW-0812">Transmembrane</keyword>
<dbReference type="InterPro" id="IPR057244">
    <property type="entry name" value="GAIN_B"/>
</dbReference>
<evidence type="ECO:0000256" key="4">
    <source>
        <dbReference type="ARBA" id="ARBA00022692"/>
    </source>
</evidence>
<evidence type="ECO:0000256" key="3">
    <source>
        <dbReference type="ARBA" id="ARBA00022536"/>
    </source>
</evidence>
<evidence type="ECO:0000256" key="13">
    <source>
        <dbReference type="PROSITE-ProRule" id="PRU00076"/>
    </source>
</evidence>
<dbReference type="GeneID" id="108711680"/>
<evidence type="ECO:0000313" key="21">
    <source>
        <dbReference type="RefSeq" id="XP_041443129.1"/>
    </source>
</evidence>
<keyword evidence="12" id="KW-0325">Glycoprotein</keyword>
<feature type="domain" description="EGF-like" evidence="17">
    <location>
        <begin position="176"/>
        <end position="214"/>
    </location>
</feature>
<dbReference type="RefSeq" id="XP_041443129.1">
    <property type="nucleotide sequence ID" value="XM_041587195.1"/>
</dbReference>
<keyword evidence="11" id="KW-1015">Disulfide bond</keyword>
<dbReference type="PROSITE" id="PS50026">
    <property type="entry name" value="EGF_3"/>
    <property type="match status" value="4"/>
</dbReference>
<dbReference type="Pfam" id="PF01825">
    <property type="entry name" value="GPS"/>
    <property type="match status" value="1"/>
</dbReference>
<feature type="domain" description="EGF-like" evidence="17">
    <location>
        <begin position="226"/>
        <end position="264"/>
    </location>
</feature>
<dbReference type="Gene3D" id="2.10.25.10">
    <property type="entry name" value="Laminin"/>
    <property type="match status" value="4"/>
</dbReference>
<keyword evidence="10 15" id="KW-0472">Membrane</keyword>
<evidence type="ECO:0000256" key="16">
    <source>
        <dbReference type="SAM" id="SignalP"/>
    </source>
</evidence>
<feature type="region of interest" description="Disordered" evidence="14">
    <location>
        <begin position="799"/>
        <end position="819"/>
    </location>
</feature>
<sequence length="819" mass="91268">MDHLTFYCALFLLIFGYSTAANDSEEINECIIQSYSTAANNNEETNQSIKHVKEENCISVPGFYLPECDDINECWGNPKLCGAHTQCNNTVGGYKCVCESGFQTKLNKTEFCHNETYNTCEDINECDTNTHKCGANTKCKNTKGGYLCLCNPGYLKKNNTVKFTPTDNKEDNKCEDINECDTNTHKCGANTTCKNTKGGYECQCEPGYHTKNNTVKFTPTDNKCEDINECDTNTHKCGANTTCKNTKGGYECQCEPGYHTKNNTVKFTPTDNKCEVKCNGSDSGMKSSDLFQCFMDNLISSLAPSSNKVDHFQRIQQLLDELNGIIDRIPRRSIQERLRGTGKVLKQVERIVRNLSLSYGGNITAKSKNNRTELLTLSGSRKSKLISLQSRRSRLQVDPQTAAADSGDDFPFVGFLEYNSLAPLLEGAGIVGGSNSSTVHLISPVISTFLSRENTSSLNSSITFRLQHTAINITIDPSKTTCAFWSQEDVAWSTAGCITLESSKQETNCSCVHMTSFAILMATNNVEELVKSWPLTLITRIGLSISIICLSLSIITFIFCRSLRGTRNTIHTHLCISLFLGHCIFLLGITANHNLVACSVVAGLLHAFYLASFFWMSLEAVELYLMLVKVFNTHLKKRYLLLIGYGVPLAIVTISASVYPGGYGTKLHCWLSLERNFIWSFMGPVCMILLVNSGIFVLTVWKLAEKMSQINPEMEKYKRIRSLTVTAVAQLSILGCCWVFGFLQFGSTSLFFAYAFSILNMLQGLQIFIFHCLMNKKVRADYARWLCAIAHFKAPSYSEFSSNSQTQTRNKNTNKDSSL</sequence>
<evidence type="ECO:0000256" key="11">
    <source>
        <dbReference type="ARBA" id="ARBA00023157"/>
    </source>
</evidence>
<dbReference type="Pfam" id="PF00002">
    <property type="entry name" value="7tm_2"/>
    <property type="match status" value="1"/>
</dbReference>
<keyword evidence="3 13" id="KW-0245">EGF-like domain</keyword>